<protein>
    <submittedName>
        <fullName evidence="2">EC1118_1B15_0089p</fullName>
    </submittedName>
</protein>
<reference evidence="2 3" key="1">
    <citation type="journal article" date="2009" name="Proc. Natl. Acad. Sci. U.S.A.">
        <title>Eukaryote-to-eukaryote gene transfer events revealed by the genome sequence of the wine yeast Saccharomyces cerevisiae EC1118.</title>
        <authorList>
            <person name="Novo M."/>
            <person name="Bigey F."/>
            <person name="Beyne E."/>
            <person name="Galeote V."/>
            <person name="Gavory F."/>
            <person name="Mallet S."/>
            <person name="Cambot B."/>
            <person name="Legras J.L."/>
            <person name="Wincker P."/>
            <person name="Casaregola S."/>
            <person name="Dequin S."/>
        </authorList>
    </citation>
    <scope>NUCLEOTIDE SEQUENCE [LARGE SCALE GENOMIC DNA]</scope>
    <source>
        <strain evidence="3">Lalvin EC1118 / Prise de mousse</strain>
    </source>
</reference>
<proteinExistence type="predicted"/>
<keyword evidence="1" id="KW-0812">Transmembrane</keyword>
<keyword evidence="1" id="KW-0472">Membrane</keyword>
<evidence type="ECO:0000313" key="3">
    <source>
        <dbReference type="Proteomes" id="UP000000286"/>
    </source>
</evidence>
<evidence type="ECO:0000256" key="1">
    <source>
        <dbReference type="SAM" id="Phobius"/>
    </source>
</evidence>
<keyword evidence="1" id="KW-1133">Transmembrane helix</keyword>
<sequence length="100" mass="10815">MLFKPKTRAIPSPTARTLPVSFKLASSDTPLILSSKMEETSVGCALVEANLLVEAKAAAAGLAALVELIRVLDRERIAAVRANIIICACFFLFILLLFLR</sequence>
<dbReference type="EMBL" id="FN393060">
    <property type="protein sequence ID" value="CAY77683.1"/>
    <property type="molecule type" value="Genomic_DNA"/>
</dbReference>
<accession>C8Z3U2</accession>
<dbReference type="HOGENOM" id="CLU_2308253_0_0_1"/>
<name>C8Z3U2_YEAS8</name>
<gene>
    <name evidence="2" type="ORF">EC1118_1B15_0089g</name>
</gene>
<evidence type="ECO:0000313" key="2">
    <source>
        <dbReference type="EMBL" id="CAY77683.1"/>
    </source>
</evidence>
<feature type="transmembrane region" description="Helical" evidence="1">
    <location>
        <begin position="78"/>
        <end position="99"/>
    </location>
</feature>
<dbReference type="AlphaFoldDB" id="C8Z3U2"/>
<dbReference type="Proteomes" id="UP000000286">
    <property type="component" value="Chromosome II"/>
</dbReference>
<organism evidence="2 3">
    <name type="scientific">Saccharomyces cerevisiae (strain Lalvin EC1118 / Prise de mousse)</name>
    <name type="common">Baker's yeast</name>
    <dbReference type="NCBI Taxonomy" id="643680"/>
    <lineage>
        <taxon>Eukaryota</taxon>
        <taxon>Fungi</taxon>
        <taxon>Dikarya</taxon>
        <taxon>Ascomycota</taxon>
        <taxon>Saccharomycotina</taxon>
        <taxon>Saccharomycetes</taxon>
        <taxon>Saccharomycetales</taxon>
        <taxon>Saccharomycetaceae</taxon>
        <taxon>Saccharomyces</taxon>
    </lineage>
</organism>